<accession>A0ACC3TQC8</accession>
<proteinExistence type="predicted"/>
<organism evidence="1 2">
    <name type="scientific">Lipomyces orientalis</name>
    <dbReference type="NCBI Taxonomy" id="1233043"/>
    <lineage>
        <taxon>Eukaryota</taxon>
        <taxon>Fungi</taxon>
        <taxon>Dikarya</taxon>
        <taxon>Ascomycota</taxon>
        <taxon>Saccharomycotina</taxon>
        <taxon>Lipomycetes</taxon>
        <taxon>Lipomycetales</taxon>
        <taxon>Lipomycetaceae</taxon>
        <taxon>Lipomyces</taxon>
    </lineage>
</organism>
<dbReference type="EMBL" id="MU970064">
    <property type="protein sequence ID" value="KAK9323191.1"/>
    <property type="molecule type" value="Genomic_DNA"/>
</dbReference>
<name>A0ACC3TQC8_9ASCO</name>
<evidence type="ECO:0000313" key="1">
    <source>
        <dbReference type="EMBL" id="KAK9323191.1"/>
    </source>
</evidence>
<sequence length="543" mass="60839">MAESTPSSTHSQVHALLDIYQSLASRYHPSSVNFELEVYNDADPLPADGTPTELVSSPLDRATAESRIVQSIRSPDASVNSSRRPVAVLYANITPTESPGNGVSFLPPLLSYAEMRAILAGHSDEEEYTRYQSESSELDPQHTADSEIFLTTRSKLLYGDHQRDATFHTLEIPEKAPQLELPKFDELSIEDLLDSVIADHDNHDKRSGNSSEAGQLSASSNRSSLFGNVDFSNVTPRSRFRQRALKLRRRSASNFSPMIDRTVRTSPWYSAVVRSFTEVDYDQIHPDISWSVHYRFKQVLRELSEKFRLQQLKNNYQDVFISSENAHWALQLGNSDAVTPTEELGDNLPHTPVRMGAFRNGMQPCVGKLQLSRMTQYRYTNGSPAVEREQLSITAIPPSDKRPVNSNARIVPRNQTDPAVADDQRTDTFSSIHAENGHTADLLKAYNRRRLTWGKISGKSTSKRSFRKFLTRPMKVPSVPTTPLSQLGSFMTTEYVRSSESIGGRNHKEKKATFASPVKLLLGKLHVREQLKAAAKGAHIFGR</sequence>
<dbReference type="Proteomes" id="UP001489719">
    <property type="component" value="Unassembled WGS sequence"/>
</dbReference>
<comment type="caution">
    <text evidence="1">The sequence shown here is derived from an EMBL/GenBank/DDBJ whole genome shotgun (WGS) entry which is preliminary data.</text>
</comment>
<gene>
    <name evidence="1" type="ORF">V1517DRAFT_320953</name>
</gene>
<protein>
    <submittedName>
        <fullName evidence="1">Uncharacterized protein</fullName>
    </submittedName>
</protein>
<keyword evidence="2" id="KW-1185">Reference proteome</keyword>
<evidence type="ECO:0000313" key="2">
    <source>
        <dbReference type="Proteomes" id="UP001489719"/>
    </source>
</evidence>
<reference evidence="2" key="1">
    <citation type="journal article" date="2024" name="Front. Bioeng. Biotechnol.">
        <title>Genome-scale model development and genomic sequencing of the oleaginous clade Lipomyces.</title>
        <authorList>
            <person name="Czajka J.J."/>
            <person name="Han Y."/>
            <person name="Kim J."/>
            <person name="Mondo S.J."/>
            <person name="Hofstad B.A."/>
            <person name="Robles A."/>
            <person name="Haridas S."/>
            <person name="Riley R."/>
            <person name="LaButti K."/>
            <person name="Pangilinan J."/>
            <person name="Andreopoulos W."/>
            <person name="Lipzen A."/>
            <person name="Yan J."/>
            <person name="Wang M."/>
            <person name="Ng V."/>
            <person name="Grigoriev I.V."/>
            <person name="Spatafora J.W."/>
            <person name="Magnuson J.K."/>
            <person name="Baker S.E."/>
            <person name="Pomraning K.R."/>
        </authorList>
    </citation>
    <scope>NUCLEOTIDE SEQUENCE [LARGE SCALE GENOMIC DNA]</scope>
    <source>
        <strain evidence="2">CBS 10300</strain>
    </source>
</reference>